<dbReference type="SUPFAM" id="SSF52047">
    <property type="entry name" value="RNI-like"/>
    <property type="match status" value="1"/>
</dbReference>
<feature type="transmembrane region" description="Helical" evidence="7">
    <location>
        <begin position="481"/>
        <end position="500"/>
    </location>
</feature>
<dbReference type="InterPro" id="IPR032675">
    <property type="entry name" value="LRR_dom_sf"/>
</dbReference>
<evidence type="ECO:0000256" key="3">
    <source>
        <dbReference type="ARBA" id="ARBA00022692"/>
    </source>
</evidence>
<feature type="transmembrane region" description="Helical" evidence="7">
    <location>
        <begin position="452"/>
        <end position="475"/>
    </location>
</feature>
<proteinExistence type="predicted"/>
<dbReference type="PANTHER" id="PTHR45649:SF27">
    <property type="entry name" value="CHOLINE TRANSPORTER (EUROFUNG)"/>
    <property type="match status" value="1"/>
</dbReference>
<dbReference type="SUPFAM" id="SSF51735">
    <property type="entry name" value="NAD(P)-binding Rossmann-fold domains"/>
    <property type="match status" value="1"/>
</dbReference>
<keyword evidence="2" id="KW-0813">Transport</keyword>
<evidence type="ECO:0000256" key="5">
    <source>
        <dbReference type="ARBA" id="ARBA00023136"/>
    </source>
</evidence>
<feature type="region of interest" description="Disordered" evidence="6">
    <location>
        <begin position="510"/>
        <end position="613"/>
    </location>
</feature>
<sequence length="1388" mass="152613">MDHDKINSGVLEKGDVTEGESTTFTDQGSVINASGHTDQLTRQYGLVGLTGIAVTVNNAWVVLGSSISVSILSGGISGVIYGLMVAVFYYTFIGFSIAELSSSCPSSGGVYHWATIAAGPKWGRITGFYAGWINFYGWMFGLASLVQVAANAGVQCYATLTPTFPPSAWHVYVAYLIVIWLSAFVVIFSNRLVPYTQKLGLFLVVVGGLVTIIIVAVMPSKHASSQFVWNSFHENNLTGWNDGVAFMVGVLNGAFTIGTLDAITHMAEEAANPKKDLPKAIFLYISIGGVYALAFAIVLGYAISDLSVLQGNSNTFPLAGIYHQATGSAAATFALLFIILISSLCCVIGTVLTNCRTYWTLARDQAVPFSQCFSRVSTKLRTPVESTLFVAIIASGIGAIPLGSSVGFSNLTGSFIIITTVSYAIPIVANLLSSRERFSPGPFHLGKWGSMINGFTVLLIVIFDIFFCFPVGLPFDGSTMNYNSVILCGLCFLITAWWLASASKHYPGPSFRHGSPSGEYKMPARRSARLEAKTDEPVPSEKQTQEPKKTPKRKAPSSNDDNPIKKAPKTKSADRTPDFKSPGRQSKPKATAGTSKTGKPSVQTSVANSNGPFSSFPPEILNLVIAKIEDTKSLGNLSKTCKAFHSLVIPQLYKRVQGFVTYHAHIAKLIRIIEPLLTIEQRKQLKKEGQYKGQQESFPDKADDKKKPEIADFVRQAMLDIISPGKKHGYIVYRYAEELLKSINNLEVFAATSLSESMAKTLAIRNNLQALWLHISDHQNTEAEALAAIRGLKHLHLYAYNYIGTGIPPLSLIWNSRSTLRSLQLNSSPFKFLYKEVKDTSSSTTGSSNPQYDLSALKSLSIKGASIDPDEVDCITRAIDFTKLENLNVGYKNVKIELLFKRLIEIFSAATSTDIKLRSLSVHLGTQGNSNLTRMVAYPEEEDHGIEFISSFSSLTSLTIVDAGVHSSDLPNPGFKDTLLRGIFTHTNLAKIEFGDSISLTGWQMPCLDTQMVKRFIENFLQLKHFHFYAEENQFNEIAEALSPCRNLESILINRGGRFKYEETGPEFLRHLTLPILERGSDDKTRDYKWEDHSKFSRLTMGFSVWEVGSKLGKAKKGIKKAEKISSTSNSKRKVMYRDITHHECRWLRGTMNEMEEWKYPVVLFARRPESYESTVADVEKAGGKAIGITADVADPASLKKAFDDINKQFPNSHLAAAVYNVGSGGFAKKPFLEQTEKDLDASIDGSIRSFFHFAQATIPHLLEAVPESHYPPTLILTGATASIKGSPQFSTFAAGKWGQRAMHQSLAREFGPKGVHVAHAIIDGVIDIPRTKEWAANDGADDGKISPDAIAEAYWNLHTQHRSAFTQEIDIRPYVEKCPFNQSYTFF</sequence>
<feature type="compositionally biased region" description="Polar residues" evidence="6">
    <location>
        <begin position="592"/>
        <end position="613"/>
    </location>
</feature>
<feature type="transmembrane region" description="Helical" evidence="7">
    <location>
        <begin position="200"/>
        <end position="219"/>
    </location>
</feature>
<feature type="transmembrane region" description="Helical" evidence="7">
    <location>
        <begin position="239"/>
        <end position="260"/>
    </location>
</feature>
<keyword evidence="4 7" id="KW-1133">Transmembrane helix</keyword>
<feature type="transmembrane region" description="Helical" evidence="7">
    <location>
        <begin position="330"/>
        <end position="353"/>
    </location>
</feature>
<dbReference type="GO" id="GO:0022857">
    <property type="term" value="F:transmembrane transporter activity"/>
    <property type="evidence" value="ECO:0007669"/>
    <property type="project" value="InterPro"/>
</dbReference>
<dbReference type="EMBL" id="CAAKMV010000174">
    <property type="protein sequence ID" value="VIO63132.1"/>
    <property type="molecule type" value="Genomic_DNA"/>
</dbReference>
<dbReference type="Pfam" id="PF13561">
    <property type="entry name" value="adh_short_C2"/>
    <property type="match status" value="1"/>
</dbReference>
<evidence type="ECO:0000256" key="1">
    <source>
        <dbReference type="ARBA" id="ARBA00004141"/>
    </source>
</evidence>
<dbReference type="Pfam" id="PF13520">
    <property type="entry name" value="AA_permease_2"/>
    <property type="match status" value="1"/>
</dbReference>
<feature type="transmembrane region" description="Helical" evidence="7">
    <location>
        <begin position="169"/>
        <end position="188"/>
    </location>
</feature>
<feature type="transmembrane region" description="Helical" evidence="7">
    <location>
        <begin position="129"/>
        <end position="149"/>
    </location>
</feature>
<evidence type="ECO:0000256" key="7">
    <source>
        <dbReference type="SAM" id="Phobius"/>
    </source>
</evidence>
<organism evidence="8">
    <name type="scientific">Gibberella zeae</name>
    <name type="common">Wheat head blight fungus</name>
    <name type="synonym">Fusarium graminearum</name>
    <dbReference type="NCBI Taxonomy" id="5518"/>
    <lineage>
        <taxon>Eukaryota</taxon>
        <taxon>Fungi</taxon>
        <taxon>Dikarya</taxon>
        <taxon>Ascomycota</taxon>
        <taxon>Pezizomycotina</taxon>
        <taxon>Sordariomycetes</taxon>
        <taxon>Hypocreomycetidae</taxon>
        <taxon>Hypocreales</taxon>
        <taxon>Nectriaceae</taxon>
        <taxon>Fusarium</taxon>
    </lineage>
</organism>
<dbReference type="InterPro" id="IPR002293">
    <property type="entry name" value="AA/rel_permease1"/>
</dbReference>
<evidence type="ECO:0000313" key="8">
    <source>
        <dbReference type="EMBL" id="VIO63132.1"/>
    </source>
</evidence>
<feature type="transmembrane region" description="Helical" evidence="7">
    <location>
        <begin position="388"/>
        <end position="408"/>
    </location>
</feature>
<feature type="transmembrane region" description="Helical" evidence="7">
    <location>
        <begin position="69"/>
        <end position="92"/>
    </location>
</feature>
<comment type="subcellular location">
    <subcellularLocation>
        <location evidence="1">Membrane</location>
        <topology evidence="1">Multi-pass membrane protein</topology>
    </subcellularLocation>
</comment>
<dbReference type="GO" id="GO:0016020">
    <property type="term" value="C:membrane"/>
    <property type="evidence" value="ECO:0007669"/>
    <property type="project" value="UniProtKB-SubCell"/>
</dbReference>
<feature type="transmembrane region" description="Helical" evidence="7">
    <location>
        <begin position="44"/>
        <end position="63"/>
    </location>
</feature>
<evidence type="ECO:0000256" key="4">
    <source>
        <dbReference type="ARBA" id="ARBA00022989"/>
    </source>
</evidence>
<dbReference type="Gene3D" id="3.80.10.10">
    <property type="entry name" value="Ribonuclease Inhibitor"/>
    <property type="match status" value="1"/>
</dbReference>
<accession>A0A4E9EIX3</accession>
<keyword evidence="5 7" id="KW-0472">Membrane</keyword>
<dbReference type="InterPro" id="IPR036291">
    <property type="entry name" value="NAD(P)-bd_dom_sf"/>
</dbReference>
<dbReference type="InterPro" id="IPR002347">
    <property type="entry name" value="SDR_fam"/>
</dbReference>
<name>A0A4E9EIX3_GIBZA</name>
<evidence type="ECO:0000256" key="2">
    <source>
        <dbReference type="ARBA" id="ARBA00022448"/>
    </source>
</evidence>
<dbReference type="Gene3D" id="1.20.1740.10">
    <property type="entry name" value="Amino acid/polyamine transporter I"/>
    <property type="match status" value="1"/>
</dbReference>
<protein>
    <recommendedName>
        <fullName evidence="9">F-box domain-containing protein</fullName>
    </recommendedName>
</protein>
<dbReference type="PANTHER" id="PTHR45649">
    <property type="entry name" value="AMINO-ACID PERMEASE BAT1"/>
    <property type="match status" value="1"/>
</dbReference>
<dbReference type="Gene3D" id="3.40.50.720">
    <property type="entry name" value="NAD(P)-binding Rossmann-like Domain"/>
    <property type="match status" value="1"/>
</dbReference>
<evidence type="ECO:0000256" key="6">
    <source>
        <dbReference type="SAM" id="MobiDB-lite"/>
    </source>
</evidence>
<evidence type="ECO:0008006" key="9">
    <source>
        <dbReference type="Google" id="ProtNLM"/>
    </source>
</evidence>
<keyword evidence="3 7" id="KW-0812">Transmembrane</keyword>
<gene>
    <name evidence="8" type="ORF">FUG_LOCUS511648</name>
</gene>
<feature type="transmembrane region" description="Helical" evidence="7">
    <location>
        <begin position="281"/>
        <end position="303"/>
    </location>
</feature>
<reference evidence="8" key="1">
    <citation type="submission" date="2019-04" db="EMBL/GenBank/DDBJ databases">
        <authorList>
            <person name="Melise S."/>
            <person name="Noan J."/>
            <person name="Okalmin O."/>
        </authorList>
    </citation>
    <scope>NUCLEOTIDE SEQUENCE</scope>
    <source>
        <strain evidence="8">FN9</strain>
    </source>
</reference>